<dbReference type="Pfam" id="PF13585">
    <property type="entry name" value="CHU_C"/>
    <property type="match status" value="1"/>
</dbReference>
<protein>
    <submittedName>
        <fullName evidence="3">T9SS type B sorting domain-containing protein</fullName>
    </submittedName>
</protein>
<proteinExistence type="predicted"/>
<dbReference type="EMBL" id="VLPK01000003">
    <property type="protein sequence ID" value="TSJ39274.1"/>
    <property type="molecule type" value="Genomic_DNA"/>
</dbReference>
<evidence type="ECO:0000313" key="4">
    <source>
        <dbReference type="Proteomes" id="UP000318733"/>
    </source>
</evidence>
<dbReference type="AlphaFoldDB" id="A0A556MH83"/>
<gene>
    <name evidence="3" type="ORF">FO440_16080</name>
</gene>
<dbReference type="Pfam" id="PF01345">
    <property type="entry name" value="DUF11"/>
    <property type="match status" value="1"/>
</dbReference>
<keyword evidence="4" id="KW-1185">Reference proteome</keyword>
<dbReference type="Proteomes" id="UP000318733">
    <property type="component" value="Unassembled WGS sequence"/>
</dbReference>
<feature type="region of interest" description="Disordered" evidence="1">
    <location>
        <begin position="639"/>
        <end position="665"/>
    </location>
</feature>
<reference evidence="3 4" key="1">
    <citation type="submission" date="2019-07" db="EMBL/GenBank/DDBJ databases">
        <authorList>
            <person name="Huq M.A."/>
        </authorList>
    </citation>
    <scope>NUCLEOTIDE SEQUENCE [LARGE SCALE GENOMIC DNA]</scope>
    <source>
        <strain evidence="3 4">MAH-19</strain>
    </source>
</reference>
<organism evidence="3 4">
    <name type="scientific">Mucilaginibacter corticis</name>
    <dbReference type="NCBI Taxonomy" id="2597670"/>
    <lineage>
        <taxon>Bacteria</taxon>
        <taxon>Pseudomonadati</taxon>
        <taxon>Bacteroidota</taxon>
        <taxon>Sphingobacteriia</taxon>
        <taxon>Sphingobacteriales</taxon>
        <taxon>Sphingobacteriaceae</taxon>
        <taxon>Mucilaginibacter</taxon>
    </lineage>
</organism>
<dbReference type="RefSeq" id="WP_144249312.1">
    <property type="nucleotide sequence ID" value="NZ_VLPK01000003.1"/>
</dbReference>
<name>A0A556MH83_9SPHI</name>
<comment type="caution">
    <text evidence="3">The sequence shown here is derived from an EMBL/GenBank/DDBJ whole genome shotgun (WGS) entry which is preliminary data.</text>
</comment>
<dbReference type="NCBIfam" id="TIGR04131">
    <property type="entry name" value="Bac_Flav_CTERM"/>
    <property type="match status" value="1"/>
</dbReference>
<dbReference type="InterPro" id="IPR001434">
    <property type="entry name" value="OmcB-like_DUF11"/>
</dbReference>
<evidence type="ECO:0000256" key="1">
    <source>
        <dbReference type="SAM" id="MobiDB-lite"/>
    </source>
</evidence>
<accession>A0A556MH83</accession>
<evidence type="ECO:0000259" key="2">
    <source>
        <dbReference type="Pfam" id="PF01345"/>
    </source>
</evidence>
<sequence>MRRLYLASNDKNNASHLNINSKKWLFSYFLILLLLPQILLGEGSKELNSNGGYRAYLYSSPYSTDSFPYPTLGTMKVYVKAGETIYVGSSAQGVGNGTINLRAPDGGTYTSGSSKTIGRIVNRNQEAAGPAPNVGGYTAYTQIVTAAQEGVWEIDFLSPNTGSNGEILPITLPANSAWTQPIGPNIAAFDVSVRNTGNTAFLTGRVFTNVFSGILGSFNVGFNGIFHVLTRDGYQYVLDNNGQAGDGFCFFANNKGFKKADGTASYLSIDSLENAPVHDPRLPDTQSDVTHKIFFNTPANDLPANANTPGGGTTWLINPPFIPSVSAFTTVGTEGTPGKMGTAPLGGTINFTATANGLYTIFIDVNKNGIFSDPVDRIISGVSIIGQNAVKWDGLDGSGNKVPASSTAYNANVILTMFVAEVHFPFFDVERNVNGIKLTRTTGSNSPDYTVYWDDSKIIPDSGSVASSPLKNLTGINSLINGHKWGSPAATANQPGDFGDNKGIDTWAYVSTAPVNASINFIVQEADLEVVSLKSDITTGCVGQDVNYIAIVKNNGPTNVSGATFAFTYPKELTGVKITSTATTGTTTITSADSTQAGSYKAIMDIPNGSVRTFTLSGKVTGTPTGSLDVSASILRTTDITDPDATNPDSAVPTDASGECDSDPSGAGCNNIKTVSSTFLALPDAGPDQSVDKNTVATLSANAAGAWAQVGETPSKAVIANPTSQQTNVSGLTTIGRYTFTYTNVNGCADTVVVNVSSPDLGGTNVITPNGDGKNDTYTIPDLSFYPGSKLSIYNRWGNEVYHSDNYDNSWAGQGLSDGTYYYLFDRKDPSGKIKRFKGWIYLKH</sequence>
<feature type="domain" description="DUF11" evidence="2">
    <location>
        <begin position="534"/>
        <end position="650"/>
    </location>
</feature>
<evidence type="ECO:0000313" key="3">
    <source>
        <dbReference type="EMBL" id="TSJ39274.1"/>
    </source>
</evidence>
<dbReference type="InterPro" id="IPR026341">
    <property type="entry name" value="T9SS_type_B"/>
</dbReference>
<dbReference type="OrthoDB" id="5726170at2"/>